<dbReference type="PANTHER" id="PTHR38149:SF1">
    <property type="entry name" value="ATPASE"/>
    <property type="match status" value="1"/>
</dbReference>
<dbReference type="AlphaFoldDB" id="A0A928VLB5"/>
<dbReference type="Pfam" id="PF21117">
    <property type="entry name" value="MRB1590_C"/>
    <property type="match status" value="1"/>
</dbReference>
<dbReference type="InterPro" id="IPR049069">
    <property type="entry name" value="MRB1590-like_C"/>
</dbReference>
<sequence length="570" mass="62722">MSNALPPSLLQTLAQVLAQLDGQSYRNYRQIKGRHEFNGCTLHFDRIQSDPYAPPSQCRVIVPQTVAQFDPALYQGRIRAMALRDYLTRQFDQAIQAVGQPKALQILRPGQVILERSCCWIDATQVEVRFRLNLPAVGRRIAGKQAVKLICQQFPEVVAQSLIATAFDPAAVAQHVETAENADYLRSQLQPQGLIAFVADDAVLARRSGIDDRPDPQAIAFRSPDSLRVQLQLADQSAISGMGIPAGITLIVGGGYHGKSTLLRAIERGIYNHIPGDGREYVVTAPTAVKIRAEDGRCIHDADLSALINHLPLGRSSTKFSTENASGSTSQAANMVESVAAGAQVLLLDEDTCATNLMVRDARMQRLIAPEHEPITPLIDQVQPLQQQYGVSTIMVMGGCGDYLAVADRVIAMQEFLPRDVTELAQAIVQDCPNPRAIAASQIFGPLPQRQIDCRLLTPTHPTKPHRGKIQADQKIQFYQQEVDLGLVEQLVESGQLKTLAAIIVAIHQGWFETQITTQTPDLSQLLQVFEQLFENAQGLDQLTQERSGDLVQVRVIELAAALNRLRDRR</sequence>
<feature type="domain" description="MRB1590-like C-terminal" evidence="3">
    <location>
        <begin position="474"/>
        <end position="568"/>
    </location>
</feature>
<evidence type="ECO:0000259" key="3">
    <source>
        <dbReference type="Pfam" id="PF21117"/>
    </source>
</evidence>
<evidence type="ECO:0000313" key="4">
    <source>
        <dbReference type="EMBL" id="MBE9028477.1"/>
    </source>
</evidence>
<dbReference type="PANTHER" id="PTHR38149">
    <property type="entry name" value="ATPASE"/>
    <property type="match status" value="1"/>
</dbReference>
<accession>A0A928VLB5</accession>
<dbReference type="InterPro" id="IPR019195">
    <property type="entry name" value="ABC_ATPase_put"/>
</dbReference>
<name>A0A928VLB5_9CYAN</name>
<gene>
    <name evidence="4" type="ORF">IQ266_01740</name>
</gene>
<dbReference type="RefSeq" id="WP_264323299.1">
    <property type="nucleotide sequence ID" value="NZ_JADEXQ010000004.1"/>
</dbReference>
<keyword evidence="5" id="KW-1185">Reference proteome</keyword>
<protein>
    <submittedName>
        <fullName evidence="4">ABC-ATPase domain-containing protein</fullName>
    </submittedName>
</protein>
<evidence type="ECO:0000313" key="5">
    <source>
        <dbReference type="Proteomes" id="UP000625316"/>
    </source>
</evidence>
<comment type="caution">
    <text evidence="4">The sequence shown here is derived from an EMBL/GenBank/DDBJ whole genome shotgun (WGS) entry which is preliminary data.</text>
</comment>
<dbReference type="EMBL" id="JADEXQ010000004">
    <property type="protein sequence ID" value="MBE9028477.1"/>
    <property type="molecule type" value="Genomic_DNA"/>
</dbReference>
<dbReference type="SUPFAM" id="SSF52540">
    <property type="entry name" value="P-loop containing nucleoside triphosphate hydrolases"/>
    <property type="match status" value="1"/>
</dbReference>
<reference evidence="4" key="1">
    <citation type="submission" date="2020-10" db="EMBL/GenBank/DDBJ databases">
        <authorList>
            <person name="Castelo-Branco R."/>
            <person name="Eusebio N."/>
            <person name="Adriana R."/>
            <person name="Vieira A."/>
            <person name="Brugerolle De Fraissinette N."/>
            <person name="Rezende De Castro R."/>
            <person name="Schneider M.P."/>
            <person name="Vasconcelos V."/>
            <person name="Leao P.N."/>
        </authorList>
    </citation>
    <scope>NUCLEOTIDE SEQUENCE</scope>
    <source>
        <strain evidence="4">LEGE 11480</strain>
    </source>
</reference>
<feature type="domain" description="ATPase of the ABC class N-terminal" evidence="2">
    <location>
        <begin position="11"/>
        <end position="163"/>
    </location>
</feature>
<dbReference type="InterPro" id="IPR046833">
    <property type="entry name" value="ABC_N"/>
</dbReference>
<feature type="domain" description="ATPase of the ABC class C-terminal" evidence="1">
    <location>
        <begin position="170"/>
        <end position="445"/>
    </location>
</feature>
<dbReference type="Pfam" id="PF20446">
    <property type="entry name" value="ABC_N"/>
    <property type="match status" value="1"/>
</dbReference>
<dbReference type="Proteomes" id="UP000625316">
    <property type="component" value="Unassembled WGS sequence"/>
</dbReference>
<proteinExistence type="predicted"/>
<evidence type="ECO:0000259" key="2">
    <source>
        <dbReference type="Pfam" id="PF20446"/>
    </source>
</evidence>
<dbReference type="InterPro" id="IPR027417">
    <property type="entry name" value="P-loop_NTPase"/>
</dbReference>
<dbReference type="Pfam" id="PF09818">
    <property type="entry name" value="ABC_ATPase"/>
    <property type="match status" value="1"/>
</dbReference>
<evidence type="ECO:0000259" key="1">
    <source>
        <dbReference type="Pfam" id="PF09818"/>
    </source>
</evidence>
<dbReference type="InterPro" id="IPR046834">
    <property type="entry name" value="ABC_ATPase_C"/>
</dbReference>
<organism evidence="4 5">
    <name type="scientific">Romeriopsis navalis LEGE 11480</name>
    <dbReference type="NCBI Taxonomy" id="2777977"/>
    <lineage>
        <taxon>Bacteria</taxon>
        <taxon>Bacillati</taxon>
        <taxon>Cyanobacteriota</taxon>
        <taxon>Cyanophyceae</taxon>
        <taxon>Leptolyngbyales</taxon>
        <taxon>Leptolyngbyaceae</taxon>
        <taxon>Romeriopsis</taxon>
        <taxon>Romeriopsis navalis</taxon>
    </lineage>
</organism>